<dbReference type="InterPro" id="IPR011054">
    <property type="entry name" value="Rudment_hybrid_motif"/>
</dbReference>
<keyword evidence="8" id="KW-0210">Decarboxylase</keyword>
<dbReference type="HAMAP" id="MF_01929">
    <property type="entry name" value="PurE_classI"/>
    <property type="match status" value="1"/>
</dbReference>
<proteinExistence type="inferred from homology"/>
<dbReference type="InterPro" id="IPR003135">
    <property type="entry name" value="ATP-grasp_carboxylate-amine"/>
</dbReference>
<evidence type="ECO:0000256" key="8">
    <source>
        <dbReference type="ARBA" id="ARBA00022793"/>
    </source>
</evidence>
<dbReference type="GO" id="GO:0006189">
    <property type="term" value="P:'de novo' IMP biosynthetic process"/>
    <property type="evidence" value="ECO:0007669"/>
    <property type="project" value="UniProtKB-UniPathway"/>
</dbReference>
<dbReference type="Pfam" id="PF02222">
    <property type="entry name" value="ATP-grasp"/>
    <property type="match status" value="1"/>
</dbReference>
<dbReference type="InterPro" id="IPR033747">
    <property type="entry name" value="PurE_ClassI"/>
</dbReference>
<dbReference type="InterPro" id="IPR016301">
    <property type="entry name" value="Ade2_fungi/plant"/>
</dbReference>
<dbReference type="SUPFAM" id="SSF51246">
    <property type="entry name" value="Rudiment single hybrid motif"/>
    <property type="match status" value="1"/>
</dbReference>
<evidence type="ECO:0000256" key="3">
    <source>
        <dbReference type="ARBA" id="ARBA00006114"/>
    </source>
</evidence>
<dbReference type="GO" id="GO:0046872">
    <property type="term" value="F:metal ion binding"/>
    <property type="evidence" value="ECO:0007669"/>
    <property type="project" value="InterPro"/>
</dbReference>
<comment type="pathway">
    <text evidence="2">Purine metabolism; IMP biosynthesis via de novo pathway; 5-amino-1-(5-phospho-D-ribosyl)imidazole-4-carboxylate from 5-amino-1-(5-phospho-D-ribosyl)imidazole (carboxylase route): step 1/1.</text>
</comment>
<dbReference type="PANTHER" id="PTHR11609:SF5">
    <property type="entry name" value="PHOSPHORIBOSYLAMINOIMIDAZOLE CARBOXYLASE"/>
    <property type="match status" value="1"/>
</dbReference>
<evidence type="ECO:0000256" key="6">
    <source>
        <dbReference type="ARBA" id="ARBA00022741"/>
    </source>
</evidence>
<keyword evidence="9 12" id="KW-0067">ATP-binding</keyword>
<dbReference type="Gene3D" id="3.30.1490.20">
    <property type="entry name" value="ATP-grasp fold, A domain"/>
    <property type="match status" value="1"/>
</dbReference>
<evidence type="ECO:0000259" key="13">
    <source>
        <dbReference type="PROSITE" id="PS50975"/>
    </source>
</evidence>
<evidence type="ECO:0000256" key="7">
    <source>
        <dbReference type="ARBA" id="ARBA00022755"/>
    </source>
</evidence>
<dbReference type="FunFam" id="3.30.1490.20:FF:000016">
    <property type="entry name" value="phosphoribosylaminoimidazole carboxylase, chloroplastic"/>
    <property type="match status" value="1"/>
</dbReference>
<dbReference type="SUPFAM" id="SSF56059">
    <property type="entry name" value="Glutathione synthetase ATP-binding domain-like"/>
    <property type="match status" value="1"/>
</dbReference>
<dbReference type="NCBIfam" id="TIGR01161">
    <property type="entry name" value="purK"/>
    <property type="match status" value="1"/>
</dbReference>
<dbReference type="EC" id="4.1.1.21" evidence="4"/>
<dbReference type="InterPro" id="IPR011761">
    <property type="entry name" value="ATP-grasp"/>
</dbReference>
<comment type="similarity">
    <text evidence="3">In the C-terminal section; belongs to the AIR carboxylase family. Class I subfamily.</text>
</comment>
<dbReference type="InterPro" id="IPR016185">
    <property type="entry name" value="PreATP-grasp_dom_sf"/>
</dbReference>
<comment type="caution">
    <text evidence="14">The sequence shown here is derived from an EMBL/GenBank/DDBJ whole genome shotgun (WGS) entry which is preliminary data.</text>
</comment>
<name>A0A8H6C505_CANAX</name>
<dbReference type="SUPFAM" id="SSF52440">
    <property type="entry name" value="PreATP-grasp domain"/>
    <property type="match status" value="1"/>
</dbReference>
<evidence type="ECO:0000256" key="2">
    <source>
        <dbReference type="ARBA" id="ARBA00004747"/>
    </source>
</evidence>
<dbReference type="Pfam" id="PF17769">
    <property type="entry name" value="PurK_C"/>
    <property type="match status" value="1"/>
</dbReference>
<dbReference type="Pfam" id="PF22660">
    <property type="entry name" value="RS_preATP-grasp-like"/>
    <property type="match status" value="1"/>
</dbReference>
<evidence type="ECO:0000256" key="1">
    <source>
        <dbReference type="ARBA" id="ARBA00001244"/>
    </source>
</evidence>
<dbReference type="PIRSF" id="PIRSF001340">
    <property type="entry name" value="AIR_carboxylase"/>
    <property type="match status" value="1"/>
</dbReference>
<dbReference type="Proteomes" id="UP000536275">
    <property type="component" value="Unassembled WGS sequence"/>
</dbReference>
<accession>A0A8H6C505</accession>
<dbReference type="InterPro" id="IPR054350">
    <property type="entry name" value="PurT/PurK_preATP-grasp"/>
</dbReference>
<dbReference type="Gene3D" id="3.30.470.20">
    <property type="entry name" value="ATP-grasp fold, B domain"/>
    <property type="match status" value="2"/>
</dbReference>
<dbReference type="UniPathway" id="UPA00074">
    <property type="reaction ID" value="UER00130"/>
</dbReference>
<evidence type="ECO:0000256" key="9">
    <source>
        <dbReference type="ARBA" id="ARBA00022840"/>
    </source>
</evidence>
<dbReference type="NCBIfam" id="TIGR01162">
    <property type="entry name" value="purE"/>
    <property type="match status" value="1"/>
</dbReference>
<dbReference type="Gene3D" id="3.40.50.20">
    <property type="match status" value="1"/>
</dbReference>
<keyword evidence="10" id="KW-0456">Lyase</keyword>
<dbReference type="InterPro" id="IPR005875">
    <property type="entry name" value="PurK"/>
</dbReference>
<dbReference type="PROSITE" id="PS50975">
    <property type="entry name" value="ATP_GRASP"/>
    <property type="match status" value="1"/>
</dbReference>
<dbReference type="FunFam" id="3.40.50.20:FF:000030">
    <property type="entry name" value="Phosphoribosylaminoimidazole carboxylase"/>
    <property type="match status" value="1"/>
</dbReference>
<dbReference type="AlphaFoldDB" id="A0A8H6C505"/>
<dbReference type="Pfam" id="PF00731">
    <property type="entry name" value="AIRC"/>
    <property type="match status" value="1"/>
</dbReference>
<sequence>MDSKTVGILGGGQLGRMIVEAAHRLNIKTVILDAAKSPAKQINALDDHVDGSFTNYDSIVKLAEKADVLTVEIEHVDVDALIKVQEKFPKVEIYPLPETIRLIQDKYLQKNHLIKHDVAVTESVAVETNTVDDLLHIGEKFGYPYMLKSRTLAYDGRGNFVVKDKSYCEKALEFLKDRPLYAEKWCPFTKELAVMVVRSLEGEVFAYPTVETIHENNICHLVYAPARIPDTLAKKASILAKNAVKSFLGCGIFGVEMFLLENNELLINEIAPRPHNSGHYTIDACVTSQFEAHVRAATPNKELEICRRALETPHASVYLYGKTTRPERKMGHINVVTSSMQDAESRLSYILGDTTEIPKSLATDKESPLVGIIMGSDSDLPVMAVGARILKQFGVPFELTIVSAHRTPHRMSEYAIEAPKRGLKCIIAGAGGAAHLPGMVAAMTPLPVIGVPVKGSTLDGVDSLHSIVQMPRGIPVATVAINNSTNAALLAIRILGAYDSKWLTEMNQYMLNMETEVLGKAETLEEIGYEDYLTDKLKK</sequence>
<reference evidence="14 15" key="1">
    <citation type="submission" date="2020-03" db="EMBL/GenBank/DDBJ databases">
        <title>FDA dAtabase for Regulatory Grade micrObial Sequences (FDA-ARGOS): Supporting development and validation of Infectious Disease Dx tests.</title>
        <authorList>
            <person name="Campos J."/>
            <person name="Goldberg B."/>
            <person name="Tallon L."/>
            <person name="Sadzewicz L."/>
            <person name="Vavikolanu K."/>
            <person name="Mehta A."/>
            <person name="Aluvathingal J."/>
            <person name="Nadendla S."/>
            <person name="Nandy P."/>
            <person name="Geyer C."/>
            <person name="Yan Y."/>
            <person name="Sichtig H."/>
        </authorList>
    </citation>
    <scope>NUCLEOTIDE SEQUENCE [LARGE SCALE GENOMIC DNA]</scope>
    <source>
        <strain evidence="14 15">FDAARGOS_656</strain>
    </source>
</reference>
<evidence type="ECO:0000256" key="11">
    <source>
        <dbReference type="ARBA" id="ARBA00031607"/>
    </source>
</evidence>
<evidence type="ECO:0000256" key="4">
    <source>
        <dbReference type="ARBA" id="ARBA00012329"/>
    </source>
</evidence>
<evidence type="ECO:0000256" key="10">
    <source>
        <dbReference type="ARBA" id="ARBA00023239"/>
    </source>
</evidence>
<comment type="catalytic activity">
    <reaction evidence="1">
        <text>5-amino-1-(5-phospho-D-ribosyl)imidazole-4-carboxylate + H(+) = 5-amino-1-(5-phospho-beta-D-ribosyl)imidazole + CO2</text>
        <dbReference type="Rhea" id="RHEA:10792"/>
        <dbReference type="ChEBI" id="CHEBI:15378"/>
        <dbReference type="ChEBI" id="CHEBI:16526"/>
        <dbReference type="ChEBI" id="CHEBI:77657"/>
        <dbReference type="ChEBI" id="CHEBI:137981"/>
        <dbReference type="EC" id="4.1.1.21"/>
    </reaction>
</comment>
<dbReference type="SUPFAM" id="SSF52255">
    <property type="entry name" value="N5-CAIR mutase (phosphoribosylaminoimidazole carboxylase, PurE)"/>
    <property type="match status" value="1"/>
</dbReference>
<evidence type="ECO:0000256" key="12">
    <source>
        <dbReference type="PROSITE-ProRule" id="PRU00409"/>
    </source>
</evidence>
<dbReference type="InterPro" id="IPR013815">
    <property type="entry name" value="ATP_grasp_subdomain_1"/>
</dbReference>
<dbReference type="SMART" id="SM01001">
    <property type="entry name" value="AIRC"/>
    <property type="match status" value="1"/>
</dbReference>
<dbReference type="GO" id="GO:0004638">
    <property type="term" value="F:phosphoribosylaminoimidazole carboxylase activity"/>
    <property type="evidence" value="ECO:0007669"/>
    <property type="project" value="UniProtKB-EC"/>
</dbReference>
<dbReference type="PANTHER" id="PTHR11609">
    <property type="entry name" value="PURINE BIOSYNTHESIS PROTEIN 6/7, PUR6/7"/>
    <property type="match status" value="1"/>
</dbReference>
<gene>
    <name evidence="14" type="ORF">FOB64_000321</name>
</gene>
<dbReference type="Gene3D" id="3.40.50.1970">
    <property type="match status" value="1"/>
</dbReference>
<keyword evidence="6 12" id="KW-0547">Nucleotide-binding</keyword>
<protein>
    <recommendedName>
        <fullName evidence="5">Phosphoribosylaminoimidazole carboxylase</fullName>
        <ecNumber evidence="4">4.1.1.21</ecNumber>
    </recommendedName>
    <alternativeName>
        <fullName evidence="11">AIR carboxylase</fullName>
    </alternativeName>
</protein>
<evidence type="ECO:0000313" key="15">
    <source>
        <dbReference type="Proteomes" id="UP000536275"/>
    </source>
</evidence>
<dbReference type="InterPro" id="IPR040686">
    <property type="entry name" value="PurK_C"/>
</dbReference>
<dbReference type="EMBL" id="JABWAD010000007">
    <property type="protein sequence ID" value="KAF6072271.1"/>
    <property type="molecule type" value="Genomic_DNA"/>
</dbReference>
<dbReference type="HAMAP" id="MF_01928">
    <property type="entry name" value="PurK"/>
    <property type="match status" value="1"/>
</dbReference>
<dbReference type="InterPro" id="IPR000031">
    <property type="entry name" value="PurE_dom"/>
</dbReference>
<dbReference type="GO" id="GO:0005524">
    <property type="term" value="F:ATP binding"/>
    <property type="evidence" value="ECO:0007669"/>
    <property type="project" value="UniProtKB-UniRule"/>
</dbReference>
<organism evidence="14 15">
    <name type="scientific">Candida albicans</name>
    <name type="common">Yeast</name>
    <dbReference type="NCBI Taxonomy" id="5476"/>
    <lineage>
        <taxon>Eukaryota</taxon>
        <taxon>Fungi</taxon>
        <taxon>Dikarya</taxon>
        <taxon>Ascomycota</taxon>
        <taxon>Saccharomycotina</taxon>
        <taxon>Pichiomycetes</taxon>
        <taxon>Debaryomycetaceae</taxon>
        <taxon>Candida/Lodderomyces clade</taxon>
        <taxon>Candida</taxon>
    </lineage>
</organism>
<evidence type="ECO:0000313" key="14">
    <source>
        <dbReference type="EMBL" id="KAF6072271.1"/>
    </source>
</evidence>
<evidence type="ECO:0000256" key="5">
    <source>
        <dbReference type="ARBA" id="ARBA00021059"/>
    </source>
</evidence>
<feature type="domain" description="ATP-grasp" evidence="13">
    <location>
        <begin position="110"/>
        <end position="298"/>
    </location>
</feature>
<keyword evidence="7" id="KW-0658">Purine biosynthesis</keyword>
<dbReference type="FunFam" id="3.40.50.1970:FF:000013">
    <property type="entry name" value="Phosphoribosylaminoimidazole carboxylase"/>
    <property type="match status" value="1"/>
</dbReference>